<dbReference type="PANTHER" id="PTHR47784:SF4">
    <property type="entry name" value="ZN(II)2CYS6 TRANSCRIPTION FACTOR (EUROFUNG)"/>
    <property type="match status" value="1"/>
</dbReference>
<dbReference type="GO" id="GO:0001228">
    <property type="term" value="F:DNA-binding transcription activator activity, RNA polymerase II-specific"/>
    <property type="evidence" value="ECO:0007669"/>
    <property type="project" value="TreeGrafter"/>
</dbReference>
<evidence type="ECO:0000313" key="4">
    <source>
        <dbReference type="Proteomes" id="UP001172101"/>
    </source>
</evidence>
<dbReference type="Gene3D" id="4.10.240.10">
    <property type="entry name" value="Zn(2)-C6 fungal-type DNA-binding domain"/>
    <property type="match status" value="1"/>
</dbReference>
<dbReference type="PROSITE" id="PS00463">
    <property type="entry name" value="ZN2_CY6_FUNGAL_1"/>
    <property type="match status" value="1"/>
</dbReference>
<dbReference type="GO" id="GO:0016747">
    <property type="term" value="F:acyltransferase activity, transferring groups other than amino-acyl groups"/>
    <property type="evidence" value="ECO:0007669"/>
    <property type="project" value="InterPro"/>
</dbReference>
<organism evidence="3 4">
    <name type="scientific">Lasiosphaeria miniovina</name>
    <dbReference type="NCBI Taxonomy" id="1954250"/>
    <lineage>
        <taxon>Eukaryota</taxon>
        <taxon>Fungi</taxon>
        <taxon>Dikarya</taxon>
        <taxon>Ascomycota</taxon>
        <taxon>Pezizomycotina</taxon>
        <taxon>Sordariomycetes</taxon>
        <taxon>Sordariomycetidae</taxon>
        <taxon>Sordariales</taxon>
        <taxon>Lasiosphaeriaceae</taxon>
        <taxon>Lasiosphaeria</taxon>
    </lineage>
</organism>
<dbReference type="InterPro" id="IPR036864">
    <property type="entry name" value="Zn2-C6_fun-type_DNA-bd_sf"/>
</dbReference>
<dbReference type="SUPFAM" id="SSF55729">
    <property type="entry name" value="Acyl-CoA N-acyltransferases (Nat)"/>
    <property type="match status" value="1"/>
</dbReference>
<comment type="caution">
    <text evidence="3">The sequence shown here is derived from an EMBL/GenBank/DDBJ whole genome shotgun (WGS) entry which is preliminary data.</text>
</comment>
<keyword evidence="1" id="KW-0539">Nucleus</keyword>
<dbReference type="AlphaFoldDB" id="A0AA40A5G4"/>
<protein>
    <recommendedName>
        <fullName evidence="2">Zn(2)-C6 fungal-type domain-containing protein</fullName>
    </recommendedName>
</protein>
<dbReference type="CDD" id="cd00067">
    <property type="entry name" value="GAL4"/>
    <property type="match status" value="1"/>
</dbReference>
<dbReference type="PROSITE" id="PS50048">
    <property type="entry name" value="ZN2_CY6_FUNGAL_2"/>
    <property type="match status" value="1"/>
</dbReference>
<sequence length="635" mass="70354">MMRRRHKKSRRGCLECKRRHIKCDETRPRCINCATVERDCSFPPTSEGGESVVSPSTRTSPSGSINGLHLDAVFTELPRFSPLAELHPRVDMVHMELLHHYLTEEGTIFPPMVGMPLAITMRHALREPYLMYQVLALSAHHLSILRPLQEQFYRNTAIQLQTHAVTLFNNIDLGYFDSSFTNRIPVFIFSSVLGFHTLCDTLSHRDDYFPTSLARFMRCLHLHRGVHNSTAGHWEDIQGSELKPVIDAGLEWYNVRGVGPECGDIQQRILSSGLNPQELEATQKALDLLQAVFDGRPAVFDERPSSVTHIHALFNWTTMLVPPFVSMLDAGRPEALAVLGYYFLALHHCRDAWMVGDSGQFLLRSVADYLGPDWSAWMEPPLQMLNELSAESATTPIFLEGLEMARKMDLSHPVQADAARIAEIHLAAMDSNPLLHAQFPSPGSLEGLGSFLASHTASQLSSCAPAEELAAKQTAAVPEIGILVARDPDSGSITGFAKFASPRHPEKDGKIEEMEGLYKRAAGCRRDLLEGYASIAEDAMNRLFGDRPCYQLSFVCIDPVYQGRGAGSLLTRSVLDMAAADGLPVYIESTPVAVPMYKKLGFNALGSFEIEIPQRGGLTGGTSGVYKETCMVWYP</sequence>
<dbReference type="Pfam" id="PF13673">
    <property type="entry name" value="Acetyltransf_10"/>
    <property type="match status" value="1"/>
</dbReference>
<feature type="domain" description="Zn(2)-C6 fungal-type" evidence="2">
    <location>
        <begin position="12"/>
        <end position="42"/>
    </location>
</feature>
<dbReference type="GO" id="GO:0008270">
    <property type="term" value="F:zinc ion binding"/>
    <property type="evidence" value="ECO:0007669"/>
    <property type="project" value="InterPro"/>
</dbReference>
<accession>A0AA40A5G4</accession>
<evidence type="ECO:0000259" key="2">
    <source>
        <dbReference type="PROSITE" id="PS50048"/>
    </source>
</evidence>
<dbReference type="InterPro" id="IPR000182">
    <property type="entry name" value="GNAT_dom"/>
</dbReference>
<gene>
    <name evidence="3" type="ORF">B0T26DRAFT_652421</name>
</gene>
<dbReference type="Gene3D" id="3.40.630.30">
    <property type="match status" value="1"/>
</dbReference>
<dbReference type="EMBL" id="JAUIRO010000006">
    <property type="protein sequence ID" value="KAK0709688.1"/>
    <property type="molecule type" value="Genomic_DNA"/>
</dbReference>
<reference evidence="3" key="1">
    <citation type="submission" date="2023-06" db="EMBL/GenBank/DDBJ databases">
        <title>Genome-scale phylogeny and comparative genomics of the fungal order Sordariales.</title>
        <authorList>
            <consortium name="Lawrence Berkeley National Laboratory"/>
            <person name="Hensen N."/>
            <person name="Bonometti L."/>
            <person name="Westerberg I."/>
            <person name="Brannstrom I.O."/>
            <person name="Guillou S."/>
            <person name="Cros-Aarteil S."/>
            <person name="Calhoun S."/>
            <person name="Haridas S."/>
            <person name="Kuo A."/>
            <person name="Mondo S."/>
            <person name="Pangilinan J."/>
            <person name="Riley R."/>
            <person name="LaButti K."/>
            <person name="Andreopoulos B."/>
            <person name="Lipzen A."/>
            <person name="Chen C."/>
            <person name="Yanf M."/>
            <person name="Daum C."/>
            <person name="Ng V."/>
            <person name="Clum A."/>
            <person name="Steindorff A."/>
            <person name="Ohm R."/>
            <person name="Martin F."/>
            <person name="Silar P."/>
            <person name="Natvig D."/>
            <person name="Lalanne C."/>
            <person name="Gautier V."/>
            <person name="Ament-velasquez S.L."/>
            <person name="Kruys A."/>
            <person name="Hutchinson M.I."/>
            <person name="Powell A.J."/>
            <person name="Barry K."/>
            <person name="Miller A.N."/>
            <person name="Grigoriev I.V."/>
            <person name="Debuchy R."/>
            <person name="Gladieux P."/>
            <person name="Thoren M.H."/>
            <person name="Johannesson H."/>
        </authorList>
    </citation>
    <scope>NUCLEOTIDE SEQUENCE</scope>
    <source>
        <strain evidence="3">SMH2392-1A</strain>
    </source>
</reference>
<dbReference type="InterPro" id="IPR001138">
    <property type="entry name" value="Zn2Cys6_DnaBD"/>
</dbReference>
<dbReference type="Proteomes" id="UP001172101">
    <property type="component" value="Unassembled WGS sequence"/>
</dbReference>
<proteinExistence type="predicted"/>
<evidence type="ECO:0000256" key="1">
    <source>
        <dbReference type="ARBA" id="ARBA00023242"/>
    </source>
</evidence>
<dbReference type="InterPro" id="IPR016181">
    <property type="entry name" value="Acyl_CoA_acyltransferase"/>
</dbReference>
<evidence type="ECO:0000313" key="3">
    <source>
        <dbReference type="EMBL" id="KAK0709688.1"/>
    </source>
</evidence>
<dbReference type="SUPFAM" id="SSF57701">
    <property type="entry name" value="Zn2/Cys6 DNA-binding domain"/>
    <property type="match status" value="1"/>
</dbReference>
<dbReference type="InterPro" id="IPR053157">
    <property type="entry name" value="Sterol_Uptake_Regulator"/>
</dbReference>
<dbReference type="RefSeq" id="XP_060292992.1">
    <property type="nucleotide sequence ID" value="XM_060438365.1"/>
</dbReference>
<dbReference type="PANTHER" id="PTHR47784">
    <property type="entry name" value="STEROL UPTAKE CONTROL PROTEIN 2"/>
    <property type="match status" value="1"/>
</dbReference>
<dbReference type="SMART" id="SM00066">
    <property type="entry name" value="GAL4"/>
    <property type="match status" value="1"/>
</dbReference>
<keyword evidence="4" id="KW-1185">Reference proteome</keyword>
<dbReference type="Pfam" id="PF00172">
    <property type="entry name" value="Zn_clus"/>
    <property type="match status" value="1"/>
</dbReference>
<name>A0AA40A5G4_9PEZI</name>
<dbReference type="GeneID" id="85321635"/>